<name>A0AAD8ZXS4_9PEZI</name>
<keyword evidence="2" id="KW-1185">Reference proteome</keyword>
<sequence>MGERTGSRVFQWVWSYVPVGARTFIYIGIDDLATCRACVCGFVIGEFSIDSAF</sequence>
<accession>A0AAD8ZXS4</accession>
<proteinExistence type="predicted"/>
<comment type="caution">
    <text evidence="1">The sequence shown here is derived from an EMBL/GenBank/DDBJ whole genome shotgun (WGS) entry which is preliminary data.</text>
</comment>
<dbReference type="EMBL" id="JAQOWY010001137">
    <property type="protein sequence ID" value="KAK1837567.1"/>
    <property type="molecule type" value="Genomic_DNA"/>
</dbReference>
<gene>
    <name evidence="1" type="ORF">CCHR01_19810</name>
</gene>
<organism evidence="1 2">
    <name type="scientific">Colletotrichum chrysophilum</name>
    <dbReference type="NCBI Taxonomy" id="1836956"/>
    <lineage>
        <taxon>Eukaryota</taxon>
        <taxon>Fungi</taxon>
        <taxon>Dikarya</taxon>
        <taxon>Ascomycota</taxon>
        <taxon>Pezizomycotina</taxon>
        <taxon>Sordariomycetes</taxon>
        <taxon>Hypocreomycetidae</taxon>
        <taxon>Glomerellales</taxon>
        <taxon>Glomerellaceae</taxon>
        <taxon>Colletotrichum</taxon>
        <taxon>Colletotrichum gloeosporioides species complex</taxon>
    </lineage>
</organism>
<reference evidence="1" key="1">
    <citation type="submission" date="2023-01" db="EMBL/GenBank/DDBJ databases">
        <title>Colletotrichum chrysophilum M932 genome sequence.</title>
        <authorList>
            <person name="Baroncelli R."/>
        </authorList>
    </citation>
    <scope>NUCLEOTIDE SEQUENCE</scope>
    <source>
        <strain evidence="1">M932</strain>
    </source>
</reference>
<evidence type="ECO:0000313" key="2">
    <source>
        <dbReference type="Proteomes" id="UP001243330"/>
    </source>
</evidence>
<dbReference type="Proteomes" id="UP001243330">
    <property type="component" value="Unassembled WGS sequence"/>
</dbReference>
<evidence type="ECO:0000313" key="1">
    <source>
        <dbReference type="EMBL" id="KAK1837567.1"/>
    </source>
</evidence>
<protein>
    <submittedName>
        <fullName evidence="1">Uncharacterized protein</fullName>
    </submittedName>
</protein>
<dbReference type="AlphaFoldDB" id="A0AAD8ZXS4"/>